<dbReference type="KEGG" id="sed:SeD_B0080"/>
<evidence type="ECO:0000313" key="2">
    <source>
        <dbReference type="Proteomes" id="UP000008322"/>
    </source>
</evidence>
<proteinExistence type="predicted"/>
<keyword evidence="1" id="KW-0614">Plasmid</keyword>
<sequence length="38" mass="4614">MVRYVKSEILSKELHTRFHKEEVYRVALALLGRFFSLF</sequence>
<protein>
    <submittedName>
        <fullName evidence="1">Uncharacterized protein</fullName>
    </submittedName>
</protein>
<reference evidence="1 2" key="1">
    <citation type="journal article" date="2011" name="J. Bacteriol.">
        <title>Comparative genomics of 28 Salmonella enterica isolates: evidence for CRISPR-mediated adaptive sublineage evolution.</title>
        <authorList>
            <person name="Fricke W.F."/>
            <person name="Mammel M.K."/>
            <person name="McDermott P.F."/>
            <person name="Tartera C."/>
            <person name="White D.G."/>
            <person name="Leclerc J.E."/>
            <person name="Ravel J."/>
            <person name="Cebula T.A."/>
        </authorList>
    </citation>
    <scope>NUCLEOTIDE SEQUENCE [LARGE SCALE GENOMIC DNA]</scope>
    <source>
        <strain evidence="1 2">CT_02021853</strain>
        <plasmid evidence="1 2">pCT02021853_74</plasmid>
    </source>
</reference>
<organism evidence="1 2">
    <name type="scientific">Salmonella dublin (strain CT_02021853)</name>
    <dbReference type="NCBI Taxonomy" id="439851"/>
    <lineage>
        <taxon>Bacteria</taxon>
        <taxon>Pseudomonadati</taxon>
        <taxon>Pseudomonadota</taxon>
        <taxon>Gammaproteobacteria</taxon>
        <taxon>Enterobacterales</taxon>
        <taxon>Enterobacteriaceae</taxon>
        <taxon>Salmonella</taxon>
    </lineage>
</organism>
<accession>A0A6C6ZTD9</accession>
<evidence type="ECO:0000313" key="1">
    <source>
        <dbReference type="EMBL" id="ACH73580.1"/>
    </source>
</evidence>
<dbReference type="EMBL" id="CP001143">
    <property type="protein sequence ID" value="ACH73580.1"/>
    <property type="molecule type" value="Genomic_DNA"/>
</dbReference>
<geneLocation type="plasmid" evidence="1 2">
    <name>pCT02021853_74</name>
</geneLocation>
<name>A0A6C6ZTD9_SALDC</name>
<gene>
    <name evidence="1" type="ordered locus">SeD_B0080</name>
</gene>
<dbReference type="Proteomes" id="UP000008322">
    <property type="component" value="Plasmid pCT02021853_74"/>
</dbReference>
<dbReference type="AlphaFoldDB" id="A0A6C6ZTD9"/>